<keyword evidence="2" id="KW-0732">Signal</keyword>
<reference evidence="3" key="1">
    <citation type="submission" date="2008-01" db="EMBL/GenBank/DDBJ databases">
        <title>Complete sequence of chromosome of Caulobacter sp. K31.</title>
        <authorList>
            <consortium name="US DOE Joint Genome Institute"/>
            <person name="Copeland A."/>
            <person name="Lucas S."/>
            <person name="Lapidus A."/>
            <person name="Barry K."/>
            <person name="Glavina del Rio T."/>
            <person name="Dalin E."/>
            <person name="Tice H."/>
            <person name="Pitluck S."/>
            <person name="Bruce D."/>
            <person name="Goodwin L."/>
            <person name="Thompson L.S."/>
            <person name="Brettin T."/>
            <person name="Detter J.C."/>
            <person name="Han C."/>
            <person name="Schmutz J."/>
            <person name="Larimer F."/>
            <person name="Land M."/>
            <person name="Hauser L."/>
            <person name="Kyrpides N."/>
            <person name="Kim E."/>
            <person name="Stephens C."/>
            <person name="Richardson P."/>
        </authorList>
    </citation>
    <scope>NUCLEOTIDE SEQUENCE [LARGE SCALE GENOMIC DNA]</scope>
    <source>
        <strain evidence="3">K31</strain>
    </source>
</reference>
<dbReference type="EMBL" id="CP000927">
    <property type="protein sequence ID" value="ABZ73875.1"/>
    <property type="molecule type" value="Genomic_DNA"/>
</dbReference>
<proteinExistence type="predicted"/>
<feature type="chain" id="PRO_5002753335" description="Lipoprotein" evidence="2">
    <location>
        <begin position="24"/>
        <end position="144"/>
    </location>
</feature>
<gene>
    <name evidence="3" type="ordered locus">Caul_4755</name>
</gene>
<dbReference type="eggNOG" id="COG3650">
    <property type="taxonomic scope" value="Bacteria"/>
</dbReference>
<dbReference type="HOGENOM" id="CLU_129881_0_0_5"/>
<evidence type="ECO:0000313" key="3">
    <source>
        <dbReference type="EMBL" id="ABZ73875.1"/>
    </source>
</evidence>
<dbReference type="OrthoDB" id="5489750at2"/>
<feature type="compositionally biased region" description="Low complexity" evidence="1">
    <location>
        <begin position="24"/>
        <end position="36"/>
    </location>
</feature>
<sequence precursor="true">MLRLATACLVLMLAACGEAPMGASEGAATAPADAPASTPPGPDFSGDFNLIGTEPFWGGQIRADGLTLSRAGQSDVSAANTGVQAQGDVGVWGAGHLVFKLRAEPCTDGMSDRQYGYRAEATLNGEVLRGCAATPAELAAQPKP</sequence>
<dbReference type="AlphaFoldDB" id="B0T3Z1"/>
<evidence type="ECO:0000256" key="1">
    <source>
        <dbReference type="SAM" id="MobiDB-lite"/>
    </source>
</evidence>
<organism evidence="3">
    <name type="scientific">Caulobacter sp. (strain K31)</name>
    <dbReference type="NCBI Taxonomy" id="366602"/>
    <lineage>
        <taxon>Bacteria</taxon>
        <taxon>Pseudomonadati</taxon>
        <taxon>Pseudomonadota</taxon>
        <taxon>Alphaproteobacteria</taxon>
        <taxon>Caulobacterales</taxon>
        <taxon>Caulobacteraceae</taxon>
        <taxon>Caulobacter</taxon>
    </lineage>
</organism>
<feature type="region of interest" description="Disordered" evidence="1">
    <location>
        <begin position="24"/>
        <end position="45"/>
    </location>
</feature>
<protein>
    <recommendedName>
        <fullName evidence="4">Lipoprotein</fullName>
    </recommendedName>
</protein>
<dbReference type="PROSITE" id="PS51257">
    <property type="entry name" value="PROKAR_LIPOPROTEIN"/>
    <property type="match status" value="1"/>
</dbReference>
<evidence type="ECO:0008006" key="4">
    <source>
        <dbReference type="Google" id="ProtNLM"/>
    </source>
</evidence>
<dbReference type="STRING" id="366602.Caul_4755"/>
<feature type="signal peptide" evidence="2">
    <location>
        <begin position="1"/>
        <end position="23"/>
    </location>
</feature>
<dbReference type="KEGG" id="cak:Caul_4755"/>
<accession>B0T3Z1</accession>
<name>B0T3Z1_CAUSK</name>
<evidence type="ECO:0000256" key="2">
    <source>
        <dbReference type="SAM" id="SignalP"/>
    </source>
</evidence>